<dbReference type="InterPro" id="IPR037045">
    <property type="entry name" value="S8pro/Inhibitor_I9_sf"/>
</dbReference>
<evidence type="ECO:0000313" key="10">
    <source>
        <dbReference type="EMBL" id="KAG2225493.1"/>
    </source>
</evidence>
<dbReference type="Gene3D" id="3.40.50.200">
    <property type="entry name" value="Peptidase S8/S53 domain"/>
    <property type="match status" value="1"/>
</dbReference>
<dbReference type="EMBL" id="JAEPRB010000027">
    <property type="protein sequence ID" value="KAG2225493.1"/>
    <property type="molecule type" value="Genomic_DNA"/>
</dbReference>
<evidence type="ECO:0000256" key="7">
    <source>
        <dbReference type="SAM" id="SignalP"/>
    </source>
</evidence>
<evidence type="ECO:0000259" key="9">
    <source>
        <dbReference type="Pfam" id="PF05922"/>
    </source>
</evidence>
<dbReference type="PROSITE" id="PS00138">
    <property type="entry name" value="SUBTILASE_SER"/>
    <property type="match status" value="1"/>
</dbReference>
<dbReference type="PANTHER" id="PTHR43806:SF11">
    <property type="entry name" value="CEREVISIN-RELATED"/>
    <property type="match status" value="1"/>
</dbReference>
<feature type="domain" description="Peptidase S8/S53" evidence="8">
    <location>
        <begin position="169"/>
        <end position="407"/>
    </location>
</feature>
<keyword evidence="4 5" id="KW-0720">Serine protease</keyword>
<feature type="signal peptide" evidence="7">
    <location>
        <begin position="1"/>
        <end position="20"/>
    </location>
</feature>
<dbReference type="PROSITE" id="PS51892">
    <property type="entry name" value="SUBTILASE"/>
    <property type="match status" value="1"/>
</dbReference>
<sequence length="433" mass="46355">MVKLNILTSSVLLLAGFTSALPTLEDLLGGSDAQLAPLFHAPDAEIINDSYIVVLKDHVDTNAAQSHCHSVGSFAKRGESLIEYLDTGAMEGIKLTYDTPGLRGYAGKFSLETLHHIRSSPEVAFVEKDSMMYASEMQRNAPWGLSRISHRTELTLRTFNKYEHDENGGEGVKVFVIDTGINVDHRDFHGRASWGATFAKDGDNDGNGHGSHCAGTIAGQRFGVAKQANPVAVKVLSAQGSGSNSEVLAGINWAVEQHQIDAADAKKNGRKYKGAVANMSLGGGKSQALDRAVNNAVDEGLIFSVAAGNDNRDACKYSPAAAANAITVGATNLRDERAYFSNYGECVDVFAPGQDIMSIWNTSPYSTNTISGTSMAAPHVAGLAAYFLSLDERENVTPKMIKDKIIELGTRNKLKNIPNDGTPNLLVFNDFSA</sequence>
<dbReference type="InterPro" id="IPR015500">
    <property type="entry name" value="Peptidase_S8_subtilisin-rel"/>
</dbReference>
<name>A0A8H7SCG2_9FUNG</name>
<dbReference type="Proteomes" id="UP000646827">
    <property type="component" value="Unassembled WGS sequence"/>
</dbReference>
<dbReference type="InterPro" id="IPR022398">
    <property type="entry name" value="Peptidase_S8_His-AS"/>
</dbReference>
<evidence type="ECO:0000256" key="4">
    <source>
        <dbReference type="ARBA" id="ARBA00022825"/>
    </source>
</evidence>
<evidence type="ECO:0000256" key="1">
    <source>
        <dbReference type="ARBA" id="ARBA00011073"/>
    </source>
</evidence>
<dbReference type="AlphaFoldDB" id="A0A8H7SCG2"/>
<dbReference type="InterPro" id="IPR036852">
    <property type="entry name" value="Peptidase_S8/S53_dom_sf"/>
</dbReference>
<dbReference type="SUPFAM" id="SSF52743">
    <property type="entry name" value="Subtilisin-like"/>
    <property type="match status" value="1"/>
</dbReference>
<dbReference type="InterPro" id="IPR034193">
    <property type="entry name" value="PCSK9_ProteinaseK-like"/>
</dbReference>
<reference evidence="10 11" key="1">
    <citation type="submission" date="2020-12" db="EMBL/GenBank/DDBJ databases">
        <title>Metabolic potential, ecology and presence of endohyphal bacteria is reflected in genomic diversity of Mucoromycotina.</title>
        <authorList>
            <person name="Muszewska A."/>
            <person name="Okrasinska A."/>
            <person name="Steczkiewicz K."/>
            <person name="Drgas O."/>
            <person name="Orlowska M."/>
            <person name="Perlinska-Lenart U."/>
            <person name="Aleksandrzak-Piekarczyk T."/>
            <person name="Szatraj K."/>
            <person name="Zielenkiewicz U."/>
            <person name="Pilsyk S."/>
            <person name="Malc E."/>
            <person name="Mieczkowski P."/>
            <person name="Kruszewska J.S."/>
            <person name="Biernat P."/>
            <person name="Pawlowska J."/>
        </authorList>
    </citation>
    <scope>NUCLEOTIDE SEQUENCE [LARGE SCALE GENOMIC DNA]</scope>
    <source>
        <strain evidence="10 11">CBS 142.35</strain>
    </source>
</reference>
<evidence type="ECO:0000256" key="2">
    <source>
        <dbReference type="ARBA" id="ARBA00022670"/>
    </source>
</evidence>
<dbReference type="Gene3D" id="3.30.70.80">
    <property type="entry name" value="Peptidase S8 propeptide/proteinase inhibitor I9"/>
    <property type="match status" value="1"/>
</dbReference>
<dbReference type="PROSITE" id="PS00136">
    <property type="entry name" value="SUBTILASE_ASP"/>
    <property type="match status" value="1"/>
</dbReference>
<dbReference type="InterPro" id="IPR010259">
    <property type="entry name" value="S8pro/Inhibitor_I9"/>
</dbReference>
<gene>
    <name evidence="10" type="ORF">INT45_010320</name>
</gene>
<accession>A0A8H7SCG2</accession>
<comment type="similarity">
    <text evidence="1 5 6">Belongs to the peptidase S8 family.</text>
</comment>
<dbReference type="OrthoDB" id="206201at2759"/>
<dbReference type="CDD" id="cd04077">
    <property type="entry name" value="Peptidases_S8_PCSK9_ProteinaseK_like"/>
    <property type="match status" value="1"/>
</dbReference>
<evidence type="ECO:0000256" key="3">
    <source>
        <dbReference type="ARBA" id="ARBA00022801"/>
    </source>
</evidence>
<evidence type="ECO:0000256" key="5">
    <source>
        <dbReference type="PROSITE-ProRule" id="PRU01240"/>
    </source>
</evidence>
<keyword evidence="7" id="KW-0732">Signal</keyword>
<comment type="caution">
    <text evidence="10">The sequence shown here is derived from an EMBL/GenBank/DDBJ whole genome shotgun (WGS) entry which is preliminary data.</text>
</comment>
<protein>
    <submittedName>
        <fullName evidence="10">Uncharacterized protein</fullName>
    </submittedName>
</protein>
<evidence type="ECO:0000313" key="11">
    <source>
        <dbReference type="Proteomes" id="UP000646827"/>
    </source>
</evidence>
<evidence type="ECO:0000259" key="8">
    <source>
        <dbReference type="Pfam" id="PF00082"/>
    </source>
</evidence>
<dbReference type="GO" id="GO:0004252">
    <property type="term" value="F:serine-type endopeptidase activity"/>
    <property type="evidence" value="ECO:0007669"/>
    <property type="project" value="UniProtKB-UniRule"/>
</dbReference>
<dbReference type="InterPro" id="IPR023828">
    <property type="entry name" value="Peptidase_S8_Ser-AS"/>
</dbReference>
<dbReference type="InterPro" id="IPR000209">
    <property type="entry name" value="Peptidase_S8/S53_dom"/>
</dbReference>
<feature type="domain" description="Inhibitor I9" evidence="9">
    <location>
        <begin position="50"/>
        <end position="133"/>
    </location>
</feature>
<keyword evidence="11" id="KW-1185">Reference proteome</keyword>
<keyword evidence="2 5" id="KW-0645">Protease</keyword>
<dbReference type="GO" id="GO:0006508">
    <property type="term" value="P:proteolysis"/>
    <property type="evidence" value="ECO:0007669"/>
    <property type="project" value="UniProtKB-KW"/>
</dbReference>
<dbReference type="PANTHER" id="PTHR43806">
    <property type="entry name" value="PEPTIDASE S8"/>
    <property type="match status" value="1"/>
</dbReference>
<dbReference type="GO" id="GO:0005615">
    <property type="term" value="C:extracellular space"/>
    <property type="evidence" value="ECO:0007669"/>
    <property type="project" value="TreeGrafter"/>
</dbReference>
<organism evidence="10 11">
    <name type="scientific">Circinella minor</name>
    <dbReference type="NCBI Taxonomy" id="1195481"/>
    <lineage>
        <taxon>Eukaryota</taxon>
        <taxon>Fungi</taxon>
        <taxon>Fungi incertae sedis</taxon>
        <taxon>Mucoromycota</taxon>
        <taxon>Mucoromycotina</taxon>
        <taxon>Mucoromycetes</taxon>
        <taxon>Mucorales</taxon>
        <taxon>Lichtheimiaceae</taxon>
        <taxon>Circinella</taxon>
    </lineage>
</organism>
<dbReference type="FunFam" id="3.40.50.200:FF:000007">
    <property type="entry name" value="Subtilisin-like serine protease"/>
    <property type="match status" value="1"/>
</dbReference>
<dbReference type="InterPro" id="IPR050131">
    <property type="entry name" value="Peptidase_S8_subtilisin-like"/>
</dbReference>
<dbReference type="PROSITE" id="PS00137">
    <property type="entry name" value="SUBTILASE_HIS"/>
    <property type="match status" value="1"/>
</dbReference>
<dbReference type="InterPro" id="IPR023827">
    <property type="entry name" value="Peptidase_S8_Asp-AS"/>
</dbReference>
<dbReference type="Pfam" id="PF05922">
    <property type="entry name" value="Inhibitor_I9"/>
    <property type="match status" value="1"/>
</dbReference>
<feature type="active site" description="Charge relay system" evidence="5">
    <location>
        <position position="374"/>
    </location>
</feature>
<keyword evidence="3 5" id="KW-0378">Hydrolase</keyword>
<dbReference type="PRINTS" id="PR00723">
    <property type="entry name" value="SUBTILISIN"/>
</dbReference>
<feature type="active site" description="Charge relay system" evidence="5">
    <location>
        <position position="178"/>
    </location>
</feature>
<dbReference type="Pfam" id="PF00082">
    <property type="entry name" value="Peptidase_S8"/>
    <property type="match status" value="1"/>
</dbReference>
<feature type="active site" description="Charge relay system" evidence="5">
    <location>
        <position position="209"/>
    </location>
</feature>
<feature type="chain" id="PRO_5034730844" evidence="7">
    <location>
        <begin position="21"/>
        <end position="433"/>
    </location>
</feature>
<proteinExistence type="inferred from homology"/>
<evidence type="ECO:0000256" key="6">
    <source>
        <dbReference type="RuleBase" id="RU003355"/>
    </source>
</evidence>